<name>A0A3A9ZWS0_9ACTN</name>
<dbReference type="Gene3D" id="3.10.450.50">
    <property type="match status" value="1"/>
</dbReference>
<keyword evidence="3" id="KW-1185">Reference proteome</keyword>
<evidence type="ECO:0000313" key="3">
    <source>
        <dbReference type="Proteomes" id="UP000279968"/>
    </source>
</evidence>
<organism evidence="2 3">
    <name type="scientific">Micromonospora costi</name>
    <dbReference type="NCBI Taxonomy" id="1530042"/>
    <lineage>
        <taxon>Bacteria</taxon>
        <taxon>Bacillati</taxon>
        <taxon>Actinomycetota</taxon>
        <taxon>Actinomycetes</taxon>
        <taxon>Micromonosporales</taxon>
        <taxon>Micromonosporaceae</taxon>
        <taxon>Micromonospora</taxon>
    </lineage>
</organism>
<sequence>MTSTTSVPSTAVGQTAAEQTAADATAAVREVLHRLYAAWTDNDAEAFAALYREDATVVMPGVLHRGRDAVRAYMAAAFAGPLKGSRALDEPVDIRVLGDTAVVVSTAGILLAGETEVPAERRRHATWTLHRRDGVWSVAAYANAPA</sequence>
<proteinExistence type="predicted"/>
<accession>A0A3A9ZWS0</accession>
<comment type="caution">
    <text evidence="2">The sequence shown here is derived from an EMBL/GenBank/DDBJ whole genome shotgun (WGS) entry which is preliminary data.</text>
</comment>
<dbReference type="InterPro" id="IPR027843">
    <property type="entry name" value="DUF4440"/>
</dbReference>
<dbReference type="OrthoDB" id="582586at2"/>
<gene>
    <name evidence="2" type="ORF">D7193_23100</name>
</gene>
<dbReference type="Proteomes" id="UP000279968">
    <property type="component" value="Unassembled WGS sequence"/>
</dbReference>
<dbReference type="EMBL" id="RBAN01000004">
    <property type="protein sequence ID" value="RKN52733.1"/>
    <property type="molecule type" value="Genomic_DNA"/>
</dbReference>
<feature type="domain" description="DUF4440" evidence="1">
    <location>
        <begin position="28"/>
        <end position="137"/>
    </location>
</feature>
<evidence type="ECO:0000313" key="2">
    <source>
        <dbReference type="EMBL" id="RKN52733.1"/>
    </source>
</evidence>
<reference evidence="2 3" key="1">
    <citation type="journal article" date="2015" name="Int. J. Syst. Evol. Microbiol.">
        <title>Micromonospora costi sp. nov., isolated from a leaf of Costus speciosus.</title>
        <authorList>
            <person name="Thawai C."/>
        </authorList>
    </citation>
    <scope>NUCLEOTIDE SEQUENCE [LARGE SCALE GENOMIC DNA]</scope>
    <source>
        <strain evidence="2 3">CS1-12</strain>
    </source>
</reference>
<dbReference type="Pfam" id="PF14534">
    <property type="entry name" value="DUF4440"/>
    <property type="match status" value="1"/>
</dbReference>
<dbReference type="InterPro" id="IPR032710">
    <property type="entry name" value="NTF2-like_dom_sf"/>
</dbReference>
<dbReference type="AlphaFoldDB" id="A0A3A9ZWS0"/>
<dbReference type="SUPFAM" id="SSF54427">
    <property type="entry name" value="NTF2-like"/>
    <property type="match status" value="1"/>
</dbReference>
<dbReference type="NCBIfam" id="TIGR02246">
    <property type="entry name" value="SgcJ/EcaC family oxidoreductase"/>
    <property type="match status" value="1"/>
</dbReference>
<evidence type="ECO:0000259" key="1">
    <source>
        <dbReference type="Pfam" id="PF14534"/>
    </source>
</evidence>
<dbReference type="InterPro" id="IPR011944">
    <property type="entry name" value="Steroid_delta5-4_isomerase"/>
</dbReference>
<dbReference type="CDD" id="cd00531">
    <property type="entry name" value="NTF2_like"/>
    <property type="match status" value="1"/>
</dbReference>
<dbReference type="RefSeq" id="WP_120781641.1">
    <property type="nucleotide sequence ID" value="NZ_JBHLUP010000002.1"/>
</dbReference>
<protein>
    <submittedName>
        <fullName evidence="2">SgcJ/EcaC family oxidoreductase</fullName>
    </submittedName>
</protein>